<evidence type="ECO:0000256" key="2">
    <source>
        <dbReference type="ARBA" id="ARBA00012162"/>
    </source>
</evidence>
<dbReference type="OrthoDB" id="9815856at2"/>
<dbReference type="InterPro" id="IPR014776">
    <property type="entry name" value="4pyrrole_Mease_sub2"/>
</dbReference>
<reference evidence="12 13" key="1">
    <citation type="submission" date="2017-10" db="EMBL/GenBank/DDBJ databases">
        <title>Genomics of the genus Arcobacter.</title>
        <authorList>
            <person name="Perez-Cataluna A."/>
            <person name="Figueras M.J."/>
        </authorList>
    </citation>
    <scope>NUCLEOTIDE SEQUENCE [LARGE SCALE GENOMIC DNA]</scope>
    <source>
        <strain evidence="12 13">CECT 9230</strain>
    </source>
</reference>
<feature type="domain" description="Tetrapyrrole methylase" evidence="11">
    <location>
        <begin position="3"/>
        <end position="214"/>
    </location>
</feature>
<dbReference type="PROSITE" id="PS00840">
    <property type="entry name" value="SUMT_2"/>
    <property type="match status" value="1"/>
</dbReference>
<keyword evidence="5 10" id="KW-0808">Transferase</keyword>
<dbReference type="Gene3D" id="3.40.1010.10">
    <property type="entry name" value="Cobalt-precorrin-4 Transmethylase, Domain 1"/>
    <property type="match status" value="1"/>
</dbReference>
<accession>A0A366MRX3</accession>
<keyword evidence="7" id="KW-0627">Porphyrin biosynthesis</keyword>
<comment type="similarity">
    <text evidence="1 10">Belongs to the precorrin methyltransferase family.</text>
</comment>
<evidence type="ECO:0000256" key="10">
    <source>
        <dbReference type="RuleBase" id="RU003960"/>
    </source>
</evidence>
<evidence type="ECO:0000256" key="9">
    <source>
        <dbReference type="ARBA" id="ARBA00060548"/>
    </source>
</evidence>
<comment type="pathway">
    <text evidence="8">Porphyrin-containing compound metabolism; siroheme biosynthesis; precorrin-2 from uroporphyrinogen III: step 1/1.</text>
</comment>
<dbReference type="Proteomes" id="UP000252669">
    <property type="component" value="Unassembled WGS sequence"/>
</dbReference>
<evidence type="ECO:0000313" key="13">
    <source>
        <dbReference type="Proteomes" id="UP000252669"/>
    </source>
</evidence>
<dbReference type="RefSeq" id="WP_113895036.1">
    <property type="nucleotide sequence ID" value="NZ_JANJGA010000001.1"/>
</dbReference>
<evidence type="ECO:0000256" key="6">
    <source>
        <dbReference type="ARBA" id="ARBA00022691"/>
    </source>
</evidence>
<dbReference type="FunFam" id="3.40.1010.10:FF:000001">
    <property type="entry name" value="Siroheme synthase"/>
    <property type="match status" value="1"/>
</dbReference>
<sequence>MNKVYLTGAGPGDIELLTLKACKVIKQADIIIYDKLANPDILDMAKDGCEFIFVGKESGKHIIPQDEINEIIYQNSLKYDVVVRLKGGDPFVFGRGGEEALYLKQRDVKFEIIPGVTSSISVPAYAGIPVTHRGITCSFRVVTGHETPDKDVCQIDWESFKTNETIIFLMGLHNIELIKNRLLEIGKPSNTPCAIISKGTTKNQKVVTGTLKDIVQKSKDMPTPAIIVVGEVVKLREELDWFS</sequence>
<dbReference type="Pfam" id="PF00590">
    <property type="entry name" value="TP_methylase"/>
    <property type="match status" value="1"/>
</dbReference>
<evidence type="ECO:0000256" key="4">
    <source>
        <dbReference type="ARBA" id="ARBA00022603"/>
    </source>
</evidence>
<keyword evidence="6" id="KW-0949">S-adenosyl-L-methionine</keyword>
<dbReference type="NCBIfam" id="NF004790">
    <property type="entry name" value="PRK06136.1"/>
    <property type="match status" value="1"/>
</dbReference>
<keyword evidence="4 10" id="KW-0489">Methyltransferase</keyword>
<dbReference type="Gene3D" id="3.30.950.10">
    <property type="entry name" value="Methyltransferase, Cobalt-precorrin-4 Transmethylase, Domain 2"/>
    <property type="match status" value="1"/>
</dbReference>
<dbReference type="AlphaFoldDB" id="A0A366MRX3"/>
<dbReference type="InterPro" id="IPR035996">
    <property type="entry name" value="4pyrrol_Methylase_sf"/>
</dbReference>
<dbReference type="SUPFAM" id="SSF53790">
    <property type="entry name" value="Tetrapyrrole methylase"/>
    <property type="match status" value="1"/>
</dbReference>
<dbReference type="PANTHER" id="PTHR45790:SF3">
    <property type="entry name" value="S-ADENOSYL-L-METHIONINE-DEPENDENT UROPORPHYRINOGEN III METHYLTRANSFERASE, CHLOROPLASTIC"/>
    <property type="match status" value="1"/>
</dbReference>
<dbReference type="NCBIfam" id="TIGR01469">
    <property type="entry name" value="cobA_cysG_Cterm"/>
    <property type="match status" value="1"/>
</dbReference>
<gene>
    <name evidence="12" type="primary">cobA</name>
    <name evidence="12" type="ORF">CRU91_09730</name>
</gene>
<keyword evidence="3" id="KW-0169">Cobalamin biosynthesis</keyword>
<name>A0A366MRX3_9BACT</name>
<evidence type="ECO:0000256" key="8">
    <source>
        <dbReference type="ARBA" id="ARBA00025705"/>
    </source>
</evidence>
<dbReference type="EC" id="2.1.1.107" evidence="2"/>
<evidence type="ECO:0000256" key="5">
    <source>
        <dbReference type="ARBA" id="ARBA00022679"/>
    </source>
</evidence>
<proteinExistence type="inferred from homology"/>
<dbReference type="FunFam" id="3.30.950.10:FF:000001">
    <property type="entry name" value="Siroheme synthase"/>
    <property type="match status" value="1"/>
</dbReference>
<comment type="pathway">
    <text evidence="9">Cofactor biosynthesis; adenosylcobalamin biosynthesis; precorrin-2 from uroporphyrinogen III: step 1/1.</text>
</comment>
<dbReference type="InterPro" id="IPR000878">
    <property type="entry name" value="4pyrrol_Mease"/>
</dbReference>
<dbReference type="PANTHER" id="PTHR45790">
    <property type="entry name" value="SIROHEME SYNTHASE-RELATED"/>
    <property type="match status" value="1"/>
</dbReference>
<dbReference type="EMBL" id="PDKB01000017">
    <property type="protein sequence ID" value="RBQ28360.1"/>
    <property type="molecule type" value="Genomic_DNA"/>
</dbReference>
<evidence type="ECO:0000256" key="7">
    <source>
        <dbReference type="ARBA" id="ARBA00023244"/>
    </source>
</evidence>
<organism evidence="12 13">
    <name type="scientific">Aliarcobacter vitoriensis</name>
    <dbReference type="NCBI Taxonomy" id="2011099"/>
    <lineage>
        <taxon>Bacteria</taxon>
        <taxon>Pseudomonadati</taxon>
        <taxon>Campylobacterota</taxon>
        <taxon>Epsilonproteobacteria</taxon>
        <taxon>Campylobacterales</taxon>
        <taxon>Arcobacteraceae</taxon>
        <taxon>Aliarcobacter</taxon>
    </lineage>
</organism>
<dbReference type="GO" id="GO:0009236">
    <property type="term" value="P:cobalamin biosynthetic process"/>
    <property type="evidence" value="ECO:0007669"/>
    <property type="project" value="UniProtKB-KW"/>
</dbReference>
<dbReference type="CDD" id="cd11642">
    <property type="entry name" value="SUMT"/>
    <property type="match status" value="1"/>
</dbReference>
<dbReference type="InterPro" id="IPR050161">
    <property type="entry name" value="Siro_Cobalamin_biosynth"/>
</dbReference>
<dbReference type="GO" id="GO:0019354">
    <property type="term" value="P:siroheme biosynthetic process"/>
    <property type="evidence" value="ECO:0007669"/>
    <property type="project" value="UniProtKB-UniPathway"/>
</dbReference>
<dbReference type="InterPro" id="IPR003043">
    <property type="entry name" value="Uropor_MeTrfase_CS"/>
</dbReference>
<dbReference type="UniPathway" id="UPA00262">
    <property type="reaction ID" value="UER00211"/>
</dbReference>
<dbReference type="GO" id="GO:0032259">
    <property type="term" value="P:methylation"/>
    <property type="evidence" value="ECO:0007669"/>
    <property type="project" value="UniProtKB-KW"/>
</dbReference>
<comment type="caution">
    <text evidence="12">The sequence shown here is derived from an EMBL/GenBank/DDBJ whole genome shotgun (WGS) entry which is preliminary data.</text>
</comment>
<keyword evidence="13" id="KW-1185">Reference proteome</keyword>
<evidence type="ECO:0000313" key="12">
    <source>
        <dbReference type="EMBL" id="RBQ28360.1"/>
    </source>
</evidence>
<evidence type="ECO:0000256" key="1">
    <source>
        <dbReference type="ARBA" id="ARBA00005879"/>
    </source>
</evidence>
<dbReference type="InterPro" id="IPR014777">
    <property type="entry name" value="4pyrrole_Mease_sub1"/>
</dbReference>
<protein>
    <recommendedName>
        <fullName evidence="2">uroporphyrinogen-III C-methyltransferase</fullName>
        <ecNumber evidence="2">2.1.1.107</ecNumber>
    </recommendedName>
</protein>
<dbReference type="InterPro" id="IPR006366">
    <property type="entry name" value="CobA/CysG_C"/>
</dbReference>
<dbReference type="GO" id="GO:0004851">
    <property type="term" value="F:uroporphyrin-III C-methyltransferase activity"/>
    <property type="evidence" value="ECO:0007669"/>
    <property type="project" value="UniProtKB-EC"/>
</dbReference>
<evidence type="ECO:0000259" key="11">
    <source>
        <dbReference type="Pfam" id="PF00590"/>
    </source>
</evidence>
<evidence type="ECO:0000256" key="3">
    <source>
        <dbReference type="ARBA" id="ARBA00022573"/>
    </source>
</evidence>